<keyword evidence="8" id="KW-1185">Reference proteome</keyword>
<dbReference type="Gene3D" id="1.10.10.60">
    <property type="entry name" value="Homeodomain-like"/>
    <property type="match status" value="2"/>
</dbReference>
<keyword evidence="4" id="KW-0597">Phosphoprotein</keyword>
<dbReference type="PANTHER" id="PTHR43280:SF28">
    <property type="entry name" value="HTH-TYPE TRANSCRIPTIONAL ACTIVATOR RHAS"/>
    <property type="match status" value="1"/>
</dbReference>
<dbReference type="GO" id="GO:0003700">
    <property type="term" value="F:DNA-binding transcription factor activity"/>
    <property type="evidence" value="ECO:0007669"/>
    <property type="project" value="InterPro"/>
</dbReference>
<dbReference type="GO" id="GO:0043565">
    <property type="term" value="F:sequence-specific DNA binding"/>
    <property type="evidence" value="ECO:0007669"/>
    <property type="project" value="InterPro"/>
</dbReference>
<evidence type="ECO:0000313" key="8">
    <source>
        <dbReference type="Proteomes" id="UP000564644"/>
    </source>
</evidence>
<evidence type="ECO:0000256" key="1">
    <source>
        <dbReference type="ARBA" id="ARBA00023015"/>
    </source>
</evidence>
<keyword evidence="1" id="KW-0805">Transcription regulation</keyword>
<feature type="domain" description="HTH araC/xylS-type" evidence="5">
    <location>
        <begin position="159"/>
        <end position="257"/>
    </location>
</feature>
<evidence type="ECO:0000256" key="2">
    <source>
        <dbReference type="ARBA" id="ARBA00023125"/>
    </source>
</evidence>
<protein>
    <submittedName>
        <fullName evidence="7">Response regulator</fullName>
    </submittedName>
</protein>
<feature type="domain" description="Response regulatory" evidence="6">
    <location>
        <begin position="5"/>
        <end position="124"/>
    </location>
</feature>
<keyword evidence="3" id="KW-0804">Transcription</keyword>
<accession>A0A7X0SHD3</accession>
<dbReference type="InterPro" id="IPR011006">
    <property type="entry name" value="CheY-like_superfamily"/>
</dbReference>
<reference evidence="7 8" key="1">
    <citation type="submission" date="2020-08" db="EMBL/GenBank/DDBJ databases">
        <title>Cohnella phylogeny.</title>
        <authorList>
            <person name="Dunlap C."/>
        </authorList>
    </citation>
    <scope>NUCLEOTIDE SEQUENCE [LARGE SCALE GENOMIC DNA]</scope>
    <source>
        <strain evidence="7 8">CBP 2801</strain>
    </source>
</reference>
<dbReference type="SMART" id="SM00448">
    <property type="entry name" value="REC"/>
    <property type="match status" value="1"/>
</dbReference>
<dbReference type="InterPro" id="IPR018060">
    <property type="entry name" value="HTH_AraC"/>
</dbReference>
<evidence type="ECO:0000259" key="5">
    <source>
        <dbReference type="PROSITE" id="PS01124"/>
    </source>
</evidence>
<dbReference type="SMART" id="SM00342">
    <property type="entry name" value="HTH_ARAC"/>
    <property type="match status" value="1"/>
</dbReference>
<keyword evidence="2" id="KW-0238">DNA-binding</keyword>
<dbReference type="Proteomes" id="UP000564644">
    <property type="component" value="Unassembled WGS sequence"/>
</dbReference>
<dbReference type="Pfam" id="PF00072">
    <property type="entry name" value="Response_reg"/>
    <property type="match status" value="1"/>
</dbReference>
<dbReference type="PROSITE" id="PS01124">
    <property type="entry name" value="HTH_ARAC_FAMILY_2"/>
    <property type="match status" value="1"/>
</dbReference>
<sequence>MKTKTILIVDDEPRTRQGLQKMLEAWAAGSCRIVTADNGHAALRLLDEETVDLMITDIRMPQISGLHLADRLREKGEAQRPPVILISGYAEFEYARQAIELGVASYLLKPIARAKLIAAVEQALEAGEERQRIGLMRRLADPELVAAGEKEETLRDPVRAAVRYVDEHLETTFGLKEVAACVHLNPSYFSVLFKEQMDMTLSEYIARRKLQRAKEWLLRTKLPIAEIAERIGYRTAKYFNKVFKEYEGVSPGQYRAEMTREETDTQK</sequence>
<dbReference type="Gene3D" id="3.40.50.2300">
    <property type="match status" value="1"/>
</dbReference>
<dbReference type="PRINTS" id="PR00032">
    <property type="entry name" value="HTHARAC"/>
</dbReference>
<gene>
    <name evidence="7" type="ORF">H7C18_03860</name>
</gene>
<dbReference type="InterPro" id="IPR018062">
    <property type="entry name" value="HTH_AraC-typ_CS"/>
</dbReference>
<dbReference type="CDD" id="cd17536">
    <property type="entry name" value="REC_YesN-like"/>
    <property type="match status" value="1"/>
</dbReference>
<dbReference type="GO" id="GO:0000160">
    <property type="term" value="P:phosphorelay signal transduction system"/>
    <property type="evidence" value="ECO:0007669"/>
    <property type="project" value="InterPro"/>
</dbReference>
<dbReference type="AlphaFoldDB" id="A0A7X0SHD3"/>
<evidence type="ECO:0000313" key="7">
    <source>
        <dbReference type="EMBL" id="MBB6730024.1"/>
    </source>
</evidence>
<dbReference type="InterPro" id="IPR020449">
    <property type="entry name" value="Tscrpt_reg_AraC-type_HTH"/>
</dbReference>
<dbReference type="InterPro" id="IPR009057">
    <property type="entry name" value="Homeodomain-like_sf"/>
</dbReference>
<dbReference type="InterPro" id="IPR001789">
    <property type="entry name" value="Sig_transdc_resp-reg_receiver"/>
</dbReference>
<proteinExistence type="predicted"/>
<evidence type="ECO:0000259" key="6">
    <source>
        <dbReference type="PROSITE" id="PS50110"/>
    </source>
</evidence>
<organism evidence="7 8">
    <name type="scientific">Cohnella zeiphila</name>
    <dbReference type="NCBI Taxonomy" id="2761120"/>
    <lineage>
        <taxon>Bacteria</taxon>
        <taxon>Bacillati</taxon>
        <taxon>Bacillota</taxon>
        <taxon>Bacilli</taxon>
        <taxon>Bacillales</taxon>
        <taxon>Paenibacillaceae</taxon>
        <taxon>Cohnella</taxon>
    </lineage>
</organism>
<comment type="caution">
    <text evidence="7">The sequence shown here is derived from an EMBL/GenBank/DDBJ whole genome shotgun (WGS) entry which is preliminary data.</text>
</comment>
<feature type="modified residue" description="4-aspartylphosphate" evidence="4">
    <location>
        <position position="57"/>
    </location>
</feature>
<dbReference type="SUPFAM" id="SSF52172">
    <property type="entry name" value="CheY-like"/>
    <property type="match status" value="1"/>
</dbReference>
<dbReference type="EMBL" id="JACJVO010000004">
    <property type="protein sequence ID" value="MBB6730024.1"/>
    <property type="molecule type" value="Genomic_DNA"/>
</dbReference>
<dbReference type="PANTHER" id="PTHR43280">
    <property type="entry name" value="ARAC-FAMILY TRANSCRIPTIONAL REGULATOR"/>
    <property type="match status" value="1"/>
</dbReference>
<dbReference type="SUPFAM" id="SSF46689">
    <property type="entry name" value="Homeodomain-like"/>
    <property type="match status" value="2"/>
</dbReference>
<dbReference type="PROSITE" id="PS50110">
    <property type="entry name" value="RESPONSE_REGULATORY"/>
    <property type="match status" value="1"/>
</dbReference>
<dbReference type="Pfam" id="PF12833">
    <property type="entry name" value="HTH_18"/>
    <property type="match status" value="1"/>
</dbReference>
<name>A0A7X0SHD3_9BACL</name>
<evidence type="ECO:0000256" key="3">
    <source>
        <dbReference type="ARBA" id="ARBA00023163"/>
    </source>
</evidence>
<dbReference type="PROSITE" id="PS00041">
    <property type="entry name" value="HTH_ARAC_FAMILY_1"/>
    <property type="match status" value="1"/>
</dbReference>
<evidence type="ECO:0000256" key="4">
    <source>
        <dbReference type="PROSITE-ProRule" id="PRU00169"/>
    </source>
</evidence>
<dbReference type="RefSeq" id="WP_185127698.1">
    <property type="nucleotide sequence ID" value="NZ_JACJVO010000004.1"/>
</dbReference>